<organism evidence="1 2">
    <name type="scientific">Trichoderma harzianum CBS 226.95</name>
    <dbReference type="NCBI Taxonomy" id="983964"/>
    <lineage>
        <taxon>Eukaryota</taxon>
        <taxon>Fungi</taxon>
        <taxon>Dikarya</taxon>
        <taxon>Ascomycota</taxon>
        <taxon>Pezizomycotina</taxon>
        <taxon>Sordariomycetes</taxon>
        <taxon>Hypocreomycetidae</taxon>
        <taxon>Hypocreales</taxon>
        <taxon>Hypocreaceae</taxon>
        <taxon>Trichoderma</taxon>
    </lineage>
</organism>
<gene>
    <name evidence="1" type="ORF">M431DRAFT_206602</name>
</gene>
<proteinExistence type="predicted"/>
<name>A0A2T4AW18_TRIHA</name>
<evidence type="ECO:0000313" key="2">
    <source>
        <dbReference type="Proteomes" id="UP000241690"/>
    </source>
</evidence>
<dbReference type="RefSeq" id="XP_024780906.1">
    <property type="nucleotide sequence ID" value="XM_024913401.1"/>
</dbReference>
<dbReference type="AlphaFoldDB" id="A0A2T4AW18"/>
<dbReference type="GeneID" id="36621963"/>
<dbReference type="EMBL" id="KZ679675">
    <property type="protein sequence ID" value="PTB61229.1"/>
    <property type="molecule type" value="Genomic_DNA"/>
</dbReference>
<protein>
    <submittedName>
        <fullName evidence="1">Uncharacterized protein</fullName>
    </submittedName>
</protein>
<sequence>MARRHYPDQAFVPWPSCPVRSYKGCTASGVRAGKQLLVLGLYSDRHRYLDRLSRPPDRCGTRCRFVAVQFHSCWSMEDSRVGVGISVGSFSSFCVSSEAGQYVLIHVIVGKRVWFSVLLCYVLYSYCNFKWGEAAPLNPEGQKQGLVAQQSKVNAGPWEDGVSDTVQLTDAANTAQRPTRFTLLLRMSDGHKTTRRQLDQAVGGSGVHEDIHDMEGK</sequence>
<evidence type="ECO:0000313" key="1">
    <source>
        <dbReference type="EMBL" id="PTB61229.1"/>
    </source>
</evidence>
<keyword evidence="2" id="KW-1185">Reference proteome</keyword>
<reference evidence="1 2" key="1">
    <citation type="submission" date="2016-07" db="EMBL/GenBank/DDBJ databases">
        <title>Multiple horizontal gene transfer events from other fungi enriched the ability of initially mycotrophic Trichoderma (Ascomycota) to feed on dead plant biomass.</title>
        <authorList>
            <consortium name="DOE Joint Genome Institute"/>
            <person name="Aerts A."/>
            <person name="Atanasova L."/>
            <person name="Chenthamara K."/>
            <person name="Zhang J."/>
            <person name="Grujic M."/>
            <person name="Henrissat B."/>
            <person name="Kuo A."/>
            <person name="Salamov A."/>
            <person name="Lipzen A."/>
            <person name="Labutti K."/>
            <person name="Barry K."/>
            <person name="Miao Y."/>
            <person name="Rahimi M.J."/>
            <person name="Shen Q."/>
            <person name="Grigoriev I.V."/>
            <person name="Kubicek C.P."/>
            <person name="Druzhinina I.S."/>
        </authorList>
    </citation>
    <scope>NUCLEOTIDE SEQUENCE [LARGE SCALE GENOMIC DNA]</scope>
    <source>
        <strain evidence="1 2">CBS 226.95</strain>
    </source>
</reference>
<dbReference type="Proteomes" id="UP000241690">
    <property type="component" value="Unassembled WGS sequence"/>
</dbReference>
<accession>A0A2T4AW18</accession>